<gene>
    <name evidence="1" type="ORF">IC621_00720</name>
</gene>
<dbReference type="Pfam" id="PF26421">
    <property type="entry name" value="Avidin_like"/>
    <property type="match status" value="1"/>
</dbReference>
<reference evidence="1" key="1">
    <citation type="submission" date="2020-09" db="EMBL/GenBank/DDBJ databases">
        <title>A novel bacterium of genus Bacillus, isolated from South China Sea.</title>
        <authorList>
            <person name="Huang H."/>
            <person name="Mo K."/>
            <person name="Hu Y."/>
        </authorList>
    </citation>
    <scope>NUCLEOTIDE SEQUENCE</scope>
    <source>
        <strain evidence="1">IB182487</strain>
    </source>
</reference>
<organism evidence="1 2">
    <name type="scientific">Metabacillus arenae</name>
    <dbReference type="NCBI Taxonomy" id="2771434"/>
    <lineage>
        <taxon>Bacteria</taxon>
        <taxon>Bacillati</taxon>
        <taxon>Bacillota</taxon>
        <taxon>Bacilli</taxon>
        <taxon>Bacillales</taxon>
        <taxon>Bacillaceae</taxon>
        <taxon>Metabacillus</taxon>
    </lineage>
</organism>
<dbReference type="RefSeq" id="WP_191154749.1">
    <property type="nucleotide sequence ID" value="NZ_JACXAI010000001.1"/>
</dbReference>
<evidence type="ECO:0000313" key="2">
    <source>
        <dbReference type="Proteomes" id="UP000626844"/>
    </source>
</evidence>
<name>A0A926RVQ9_9BACI</name>
<proteinExistence type="predicted"/>
<dbReference type="Proteomes" id="UP000626844">
    <property type="component" value="Unassembled WGS sequence"/>
</dbReference>
<protein>
    <submittedName>
        <fullName evidence="1">Uncharacterized protein</fullName>
    </submittedName>
</protein>
<dbReference type="EMBL" id="JACXAI010000001">
    <property type="protein sequence ID" value="MBD1378740.1"/>
    <property type="molecule type" value="Genomic_DNA"/>
</dbReference>
<dbReference type="InterPro" id="IPR058595">
    <property type="entry name" value="Avidin-like"/>
</dbReference>
<sequence>MLNWKADSLTPYHDNVFRAVSNTDNEKVPWRITFYYCQERKLLHAAYSGGEILFGSLVGL</sequence>
<dbReference type="AlphaFoldDB" id="A0A926RVQ9"/>
<accession>A0A926RVQ9</accession>
<comment type="caution">
    <text evidence="1">The sequence shown here is derived from an EMBL/GenBank/DDBJ whole genome shotgun (WGS) entry which is preliminary data.</text>
</comment>
<keyword evidence="2" id="KW-1185">Reference proteome</keyword>
<evidence type="ECO:0000313" key="1">
    <source>
        <dbReference type="EMBL" id="MBD1378740.1"/>
    </source>
</evidence>